<sequence length="205" mass="22117">LFQEVDKEPEQPVGNEDSSQDCLVAFGEAYRARVQDELANTVEDIVGALQVLDDPSDEALGDNGEDLAGWLDCSDPAVEGGEAAEDAAEGADAEGEANEAADGDGETIEARLRSKLAVHTEALMDGLEQLEREEADICSLEMQDLVSDATEMLSEMEGAEAEIRLLRNLCNMLSQQKQQQKKKKKKDEKSGAVSRSAAADSQEQQ</sequence>
<accession>A0A1I8HYT7</accession>
<name>A0A1I8HYT7_9PLAT</name>
<feature type="region of interest" description="Disordered" evidence="1">
    <location>
        <begin position="1"/>
        <end position="20"/>
    </location>
</feature>
<proteinExistence type="predicted"/>
<organism evidence="2 3">
    <name type="scientific">Macrostomum lignano</name>
    <dbReference type="NCBI Taxonomy" id="282301"/>
    <lineage>
        <taxon>Eukaryota</taxon>
        <taxon>Metazoa</taxon>
        <taxon>Spiralia</taxon>
        <taxon>Lophotrochozoa</taxon>
        <taxon>Platyhelminthes</taxon>
        <taxon>Rhabditophora</taxon>
        <taxon>Macrostomorpha</taxon>
        <taxon>Macrostomida</taxon>
        <taxon>Macrostomidae</taxon>
        <taxon>Macrostomum</taxon>
    </lineage>
</organism>
<evidence type="ECO:0000256" key="1">
    <source>
        <dbReference type="SAM" id="MobiDB-lite"/>
    </source>
</evidence>
<evidence type="ECO:0000313" key="2">
    <source>
        <dbReference type="Proteomes" id="UP000095280"/>
    </source>
</evidence>
<dbReference type="Proteomes" id="UP000095280">
    <property type="component" value="Unplaced"/>
</dbReference>
<protein>
    <submittedName>
        <fullName evidence="3">NET domain-containing protein</fullName>
    </submittedName>
</protein>
<reference evidence="3" key="1">
    <citation type="submission" date="2016-11" db="UniProtKB">
        <authorList>
            <consortium name="WormBaseParasite"/>
        </authorList>
    </citation>
    <scope>IDENTIFICATION</scope>
</reference>
<feature type="compositionally biased region" description="Basic and acidic residues" evidence="1">
    <location>
        <begin position="1"/>
        <end position="10"/>
    </location>
</feature>
<evidence type="ECO:0000313" key="3">
    <source>
        <dbReference type="WBParaSite" id="maker-uti_cns_0008569-snap-gene-0.6-mRNA-1"/>
    </source>
</evidence>
<dbReference type="WBParaSite" id="maker-uti_cns_0008569-snap-gene-0.6-mRNA-1">
    <property type="protein sequence ID" value="maker-uti_cns_0008569-snap-gene-0.6-mRNA-1"/>
    <property type="gene ID" value="maker-uti_cns_0008569-snap-gene-0.6"/>
</dbReference>
<keyword evidence="2" id="KW-1185">Reference proteome</keyword>
<dbReference type="AlphaFoldDB" id="A0A1I8HYT7"/>
<feature type="region of interest" description="Disordered" evidence="1">
    <location>
        <begin position="174"/>
        <end position="205"/>
    </location>
</feature>